<dbReference type="EMBL" id="HBUF01535891">
    <property type="protein sequence ID" value="CAG6753294.1"/>
    <property type="molecule type" value="Transcribed_RNA"/>
</dbReference>
<dbReference type="AlphaFoldDB" id="A0A8D8ZSW3"/>
<protein>
    <submittedName>
        <fullName evidence="1">Uncharacterized protein</fullName>
    </submittedName>
</protein>
<dbReference type="EMBL" id="HBUF01535889">
    <property type="protein sequence ID" value="CAG6753289.1"/>
    <property type="molecule type" value="Transcribed_RNA"/>
</dbReference>
<accession>A0A8D8ZSW3</accession>
<organism evidence="1">
    <name type="scientific">Cacopsylla melanoneura</name>
    <dbReference type="NCBI Taxonomy" id="428564"/>
    <lineage>
        <taxon>Eukaryota</taxon>
        <taxon>Metazoa</taxon>
        <taxon>Ecdysozoa</taxon>
        <taxon>Arthropoda</taxon>
        <taxon>Hexapoda</taxon>
        <taxon>Insecta</taxon>
        <taxon>Pterygota</taxon>
        <taxon>Neoptera</taxon>
        <taxon>Paraneoptera</taxon>
        <taxon>Hemiptera</taxon>
        <taxon>Sternorrhyncha</taxon>
        <taxon>Psylloidea</taxon>
        <taxon>Psyllidae</taxon>
        <taxon>Psyllinae</taxon>
        <taxon>Cacopsylla</taxon>
    </lineage>
</organism>
<sequence length="99" mass="10932">MLIRIYHNSATRTLNLLRLLPIPHQARPTPIPNQARPTPAVEHCHLTTPLLTYPRPSITVPTVSLVYIRAVISAYLSYTISSHCLLLDSSFTSPAATTS</sequence>
<reference evidence="1" key="1">
    <citation type="submission" date="2021-05" db="EMBL/GenBank/DDBJ databases">
        <authorList>
            <person name="Alioto T."/>
            <person name="Alioto T."/>
            <person name="Gomez Garrido J."/>
        </authorList>
    </citation>
    <scope>NUCLEOTIDE SEQUENCE</scope>
</reference>
<evidence type="ECO:0000313" key="1">
    <source>
        <dbReference type="EMBL" id="CAG6753289.1"/>
    </source>
</evidence>
<name>A0A8D8ZSW3_9HEMI</name>
<proteinExistence type="predicted"/>